<dbReference type="InterPro" id="IPR047111">
    <property type="entry name" value="YbaP-like"/>
</dbReference>
<dbReference type="PANTHER" id="PTHR40590">
    <property type="entry name" value="CYTOPLASMIC PROTEIN-RELATED"/>
    <property type="match status" value="1"/>
</dbReference>
<accession>A0A6I4UUJ5</accession>
<dbReference type="PANTHER" id="PTHR40590:SF1">
    <property type="entry name" value="CYTOPLASMIC PROTEIN"/>
    <property type="match status" value="1"/>
</dbReference>
<gene>
    <name evidence="1" type="ORF">GRI75_11725</name>
</gene>
<dbReference type="OrthoDB" id="9806326at2"/>
<dbReference type="AlphaFoldDB" id="A0A6I4UUJ5"/>
<dbReference type="InterPro" id="IPR002816">
    <property type="entry name" value="TraB/PrgY/GumN_fam"/>
</dbReference>
<organism evidence="1 2">
    <name type="scientific">Croceibacterium soli</name>
    <dbReference type="NCBI Taxonomy" id="1739690"/>
    <lineage>
        <taxon>Bacteria</taxon>
        <taxon>Pseudomonadati</taxon>
        <taxon>Pseudomonadota</taxon>
        <taxon>Alphaproteobacteria</taxon>
        <taxon>Sphingomonadales</taxon>
        <taxon>Erythrobacteraceae</taxon>
        <taxon>Croceibacterium</taxon>
    </lineage>
</organism>
<proteinExistence type="predicted"/>
<reference evidence="1 2" key="1">
    <citation type="submission" date="2019-12" db="EMBL/GenBank/DDBJ databases">
        <title>Genomic-based taxomic classification of the family Erythrobacteraceae.</title>
        <authorList>
            <person name="Xu L."/>
        </authorList>
    </citation>
    <scope>NUCLEOTIDE SEQUENCE [LARGE SCALE GENOMIC DNA]</scope>
    <source>
        <strain evidence="1 2">MCCC 1K02066</strain>
    </source>
</reference>
<dbReference type="EMBL" id="WTYK01000007">
    <property type="protein sequence ID" value="MXP42308.1"/>
    <property type="molecule type" value="Genomic_DNA"/>
</dbReference>
<dbReference type="PROSITE" id="PS51257">
    <property type="entry name" value="PROKAR_LIPOPROTEIN"/>
    <property type="match status" value="1"/>
</dbReference>
<protein>
    <submittedName>
        <fullName evidence="1">TraB/GumN family protein</fullName>
    </submittedName>
</protein>
<name>A0A6I4UUJ5_9SPHN</name>
<comment type="caution">
    <text evidence="1">The sequence shown here is derived from an EMBL/GenBank/DDBJ whole genome shotgun (WGS) entry which is preliminary data.</text>
</comment>
<sequence length="286" mass="30920">MTMRWLLALAGALALAGCGEPDRDWPEPSPALWEVTGLGGERGWLFGTIHSLPEGAEWRTATVDDAFARSSLLVVEVAELGQADKAAAVFRRLSTTPGLPPLTQRVPPDDRPALAAFLDRAEMDEDAFSDTESWGAALLLANAVRRSDSGNGVDRALIAEAQRVEGLESLEDQYGMFDRLPALEQAELLTGLAADAEGDFEDRRVIAWLTGDMVALERDSTAGILADPELREALQLARNRAWALRVAALLKRGERPFVAVGAAHMWGDEGLPALLAAKGFKVRRVQ</sequence>
<keyword evidence="2" id="KW-1185">Reference proteome</keyword>
<dbReference type="CDD" id="cd14789">
    <property type="entry name" value="Tiki"/>
    <property type="match status" value="1"/>
</dbReference>
<evidence type="ECO:0000313" key="2">
    <source>
        <dbReference type="Proteomes" id="UP000469159"/>
    </source>
</evidence>
<evidence type="ECO:0000313" key="1">
    <source>
        <dbReference type="EMBL" id="MXP42308.1"/>
    </source>
</evidence>
<dbReference type="Proteomes" id="UP000469159">
    <property type="component" value="Unassembled WGS sequence"/>
</dbReference>
<dbReference type="Pfam" id="PF01963">
    <property type="entry name" value="TraB_PrgY_gumN"/>
    <property type="match status" value="1"/>
</dbReference>